<keyword evidence="1" id="KW-0805">Transcription regulation</keyword>
<reference evidence="5" key="1">
    <citation type="journal article" date="2014" name="Int. J. Syst. Evol. Microbiol.">
        <title>Complete genome sequence of Corynebacterium casei LMG S-19264T (=DSM 44701T), isolated from a smear-ripened cheese.</title>
        <authorList>
            <consortium name="US DOE Joint Genome Institute (JGI-PGF)"/>
            <person name="Walter F."/>
            <person name="Albersmeier A."/>
            <person name="Kalinowski J."/>
            <person name="Ruckert C."/>
        </authorList>
    </citation>
    <scope>NUCLEOTIDE SEQUENCE</scope>
    <source>
        <strain evidence="5">CGMCC 1.12987</strain>
    </source>
</reference>
<dbReference type="InterPro" id="IPR018060">
    <property type="entry name" value="HTH_AraC"/>
</dbReference>
<protein>
    <submittedName>
        <fullName evidence="5">Transcriptional regulator</fullName>
    </submittedName>
</protein>
<dbReference type="GO" id="GO:0003700">
    <property type="term" value="F:DNA-binding transcription factor activity"/>
    <property type="evidence" value="ECO:0007669"/>
    <property type="project" value="InterPro"/>
</dbReference>
<accession>A0A917LHV3</accession>
<evidence type="ECO:0000313" key="5">
    <source>
        <dbReference type="EMBL" id="GGG25155.1"/>
    </source>
</evidence>
<dbReference type="Pfam" id="PF02311">
    <property type="entry name" value="AraC_binding"/>
    <property type="match status" value="1"/>
</dbReference>
<evidence type="ECO:0000256" key="2">
    <source>
        <dbReference type="ARBA" id="ARBA00023125"/>
    </source>
</evidence>
<proteinExistence type="predicted"/>
<dbReference type="PANTHER" id="PTHR43280">
    <property type="entry name" value="ARAC-FAMILY TRANSCRIPTIONAL REGULATOR"/>
    <property type="match status" value="1"/>
</dbReference>
<dbReference type="InterPro" id="IPR037923">
    <property type="entry name" value="HTH-like"/>
</dbReference>
<organism evidence="5 6">
    <name type="scientific">Paenibacillus abyssi</name>
    <dbReference type="NCBI Taxonomy" id="1340531"/>
    <lineage>
        <taxon>Bacteria</taxon>
        <taxon>Bacillati</taxon>
        <taxon>Bacillota</taxon>
        <taxon>Bacilli</taxon>
        <taxon>Bacillales</taxon>
        <taxon>Paenibacillaceae</taxon>
        <taxon>Paenibacillus</taxon>
    </lineage>
</organism>
<evidence type="ECO:0000259" key="4">
    <source>
        <dbReference type="PROSITE" id="PS01124"/>
    </source>
</evidence>
<evidence type="ECO:0000256" key="1">
    <source>
        <dbReference type="ARBA" id="ARBA00023015"/>
    </source>
</evidence>
<dbReference type="SMART" id="SM00342">
    <property type="entry name" value="HTH_ARAC"/>
    <property type="match status" value="1"/>
</dbReference>
<dbReference type="InterPro" id="IPR003313">
    <property type="entry name" value="AraC-bd"/>
</dbReference>
<keyword evidence="6" id="KW-1185">Reference proteome</keyword>
<dbReference type="RefSeq" id="WP_188533538.1">
    <property type="nucleotide sequence ID" value="NZ_BMGR01000022.1"/>
</dbReference>
<dbReference type="PANTHER" id="PTHR43280:SF28">
    <property type="entry name" value="HTH-TYPE TRANSCRIPTIONAL ACTIVATOR RHAS"/>
    <property type="match status" value="1"/>
</dbReference>
<dbReference type="InterPro" id="IPR009057">
    <property type="entry name" value="Homeodomain-like_sf"/>
</dbReference>
<dbReference type="AlphaFoldDB" id="A0A917LHV3"/>
<comment type="caution">
    <text evidence="5">The sequence shown here is derived from an EMBL/GenBank/DDBJ whole genome shotgun (WGS) entry which is preliminary data.</text>
</comment>
<dbReference type="Gene3D" id="2.60.120.280">
    <property type="entry name" value="Regulatory protein AraC"/>
    <property type="match status" value="1"/>
</dbReference>
<dbReference type="InterPro" id="IPR018062">
    <property type="entry name" value="HTH_AraC-typ_CS"/>
</dbReference>
<dbReference type="SUPFAM" id="SSF46689">
    <property type="entry name" value="Homeodomain-like"/>
    <property type="match status" value="2"/>
</dbReference>
<dbReference type="PROSITE" id="PS01124">
    <property type="entry name" value="HTH_ARAC_FAMILY_2"/>
    <property type="match status" value="1"/>
</dbReference>
<reference evidence="5" key="2">
    <citation type="submission" date="2020-09" db="EMBL/GenBank/DDBJ databases">
        <authorList>
            <person name="Sun Q."/>
            <person name="Zhou Y."/>
        </authorList>
    </citation>
    <scope>NUCLEOTIDE SEQUENCE</scope>
    <source>
        <strain evidence="5">CGMCC 1.12987</strain>
    </source>
</reference>
<dbReference type="PROSITE" id="PS00041">
    <property type="entry name" value="HTH_ARAC_FAMILY_1"/>
    <property type="match status" value="1"/>
</dbReference>
<evidence type="ECO:0000256" key="3">
    <source>
        <dbReference type="ARBA" id="ARBA00023163"/>
    </source>
</evidence>
<dbReference type="GO" id="GO:0043565">
    <property type="term" value="F:sequence-specific DNA binding"/>
    <property type="evidence" value="ECO:0007669"/>
    <property type="project" value="InterPro"/>
</dbReference>
<dbReference type="Gene3D" id="1.10.10.60">
    <property type="entry name" value="Homeodomain-like"/>
    <property type="match status" value="2"/>
</dbReference>
<name>A0A917LHV3_9BACL</name>
<feature type="domain" description="HTH araC/xylS-type" evidence="4">
    <location>
        <begin position="169"/>
        <end position="268"/>
    </location>
</feature>
<evidence type="ECO:0000313" key="6">
    <source>
        <dbReference type="Proteomes" id="UP000644756"/>
    </source>
</evidence>
<dbReference type="SUPFAM" id="SSF51215">
    <property type="entry name" value="Regulatory protein AraC"/>
    <property type="match status" value="1"/>
</dbReference>
<keyword evidence="3" id="KW-0804">Transcription</keyword>
<gene>
    <name evidence="5" type="ORF">GCM10010916_47050</name>
</gene>
<keyword evidence="2" id="KW-0238">DNA-binding</keyword>
<dbReference type="Pfam" id="PF12833">
    <property type="entry name" value="HTH_18"/>
    <property type="match status" value="1"/>
</dbReference>
<dbReference type="EMBL" id="BMGR01000022">
    <property type="protein sequence ID" value="GGG25155.1"/>
    <property type="molecule type" value="Genomic_DNA"/>
</dbReference>
<sequence>MFPILTDLERRLPIYLNNLGGWIHQDLMERPHGFAEYQWLQVTSGRGFLRVQGREMTIGPGQGMLLLPNEPHAYGPLEAPWGIKWVTFTGNRTAEMLQDLDLHCSEVFYLGNPDVSLKHLQEMYSLLQSPHPTTGLETSAVIYRLLLDIYRYGSRTELRSRKHQMDVLSPVLDYMELHYDRTIALAELAELLKVSPQHVCVLFQQALGVRPIEYLTRIRIRKAKELLLLHPDAEVKAVSTQVGYEHPSYFIKLFKQQEGLTPVMFRRIHLSRL</sequence>
<dbReference type="Proteomes" id="UP000644756">
    <property type="component" value="Unassembled WGS sequence"/>
</dbReference>